<dbReference type="GO" id="GO:0005694">
    <property type="term" value="C:chromosome"/>
    <property type="evidence" value="ECO:0007669"/>
    <property type="project" value="TreeGrafter"/>
</dbReference>
<reference evidence="6 7" key="1">
    <citation type="submission" date="2024-05" db="EMBL/GenBank/DDBJ databases">
        <title>A high-quality chromosomal-level genome assembly of Topmouth culter (Culter alburnus).</title>
        <authorList>
            <person name="Zhao H."/>
        </authorList>
    </citation>
    <scope>NUCLEOTIDE SEQUENCE [LARGE SCALE GENOMIC DNA]</scope>
    <source>
        <strain evidence="6">CATC2023</strain>
        <tissue evidence="6">Muscle</tissue>
    </source>
</reference>
<proteinExistence type="inferred from homology"/>
<dbReference type="Gene3D" id="3.40.50.300">
    <property type="entry name" value="P-loop containing nucleotide triphosphate hydrolases"/>
    <property type="match status" value="2"/>
</dbReference>
<keyword evidence="7" id="KW-1185">Reference proteome</keyword>
<comment type="caution">
    <text evidence="6">The sequence shown here is derived from an EMBL/GenBank/DDBJ whole genome shotgun (WGS) entry which is preliminary data.</text>
</comment>
<feature type="non-terminal residue" evidence="6">
    <location>
        <position position="1"/>
    </location>
</feature>
<dbReference type="InterPro" id="IPR001650">
    <property type="entry name" value="Helicase_C-like"/>
</dbReference>
<dbReference type="InterPro" id="IPR027417">
    <property type="entry name" value="P-loop_NTPase"/>
</dbReference>
<dbReference type="SMART" id="SM00490">
    <property type="entry name" value="HELICc"/>
    <property type="match status" value="1"/>
</dbReference>
<gene>
    <name evidence="6" type="ORF">ABG768_000582</name>
</gene>
<sequence length="424" mass="47245">GEASKGDSPFRECFSKLGELRSIVKEGTPFLALTASADLRSRHRVTRILHMDKPVNITASPNKTNIRLGVCQVARNNMSCLDWIVEEVKDKGTSMQPILIYCPTMKTVGKVFGYLKAELQSQAWVDGDPEHKINNLLIGIFHSKTLPQNKDRVLSSLKGEDNCRVVVATTALGMGLNFPNVSHIVMFGAPGDLEAVVQQVGRAGRNGQQAHAIIYNTGHYFKVDKDLKELLSVFKKTCIRKFLYGHFETEPSHVEPGHQCCTFCHTVCSCSSGTCTEPTPNYEQITDQPVSVISRQVDEKNRSFIADLLNDYRSSLIKSSTHLYTSHAACTGFSTELVDSVLANCEHIFDLSYIMDNLPVFQLDHAKEILYIIADVFGDVDVDVQSDLDESFSDSDLYFSNYFDCDDFVDDAQRSHVSTSESDQ</sequence>
<dbReference type="PROSITE" id="PS51194">
    <property type="entry name" value="HELICASE_CTER"/>
    <property type="match status" value="1"/>
</dbReference>
<dbReference type="EMBL" id="JAWDJR010000001">
    <property type="protein sequence ID" value="KAK9981010.1"/>
    <property type="molecule type" value="Genomic_DNA"/>
</dbReference>
<name>A0AAW2B7Z9_CULAL</name>
<evidence type="ECO:0000259" key="5">
    <source>
        <dbReference type="PROSITE" id="PS51194"/>
    </source>
</evidence>
<protein>
    <recommendedName>
        <fullName evidence="4">DNA 3'-5' helicase</fullName>
        <ecNumber evidence="4">5.6.2.4</ecNumber>
    </recommendedName>
</protein>
<dbReference type="GO" id="GO:0009378">
    <property type="term" value="F:four-way junction helicase activity"/>
    <property type="evidence" value="ECO:0007669"/>
    <property type="project" value="TreeGrafter"/>
</dbReference>
<feature type="domain" description="Helicase C-terminal" evidence="5">
    <location>
        <begin position="80"/>
        <end position="255"/>
    </location>
</feature>
<dbReference type="GO" id="GO:0000723">
    <property type="term" value="P:telomere maintenance"/>
    <property type="evidence" value="ECO:0007669"/>
    <property type="project" value="TreeGrafter"/>
</dbReference>
<comment type="similarity">
    <text evidence="1">Belongs to the helicase family. RecQ subfamily.</text>
</comment>
<dbReference type="EC" id="5.6.2.4" evidence="4"/>
<dbReference type="AlphaFoldDB" id="A0AAW2B7Z9"/>
<dbReference type="GO" id="GO:0000724">
    <property type="term" value="P:double-strand break repair via homologous recombination"/>
    <property type="evidence" value="ECO:0007669"/>
    <property type="project" value="TreeGrafter"/>
</dbReference>
<keyword evidence="2" id="KW-0413">Isomerase</keyword>
<evidence type="ECO:0000256" key="1">
    <source>
        <dbReference type="ARBA" id="ARBA00005446"/>
    </source>
</evidence>
<dbReference type="GO" id="GO:0005654">
    <property type="term" value="C:nucleoplasm"/>
    <property type="evidence" value="ECO:0007669"/>
    <property type="project" value="TreeGrafter"/>
</dbReference>
<comment type="catalytic activity">
    <reaction evidence="3">
        <text>Couples ATP hydrolysis with the unwinding of duplex DNA by translocating in the 3'-5' direction.</text>
        <dbReference type="EC" id="5.6.2.4"/>
    </reaction>
</comment>
<evidence type="ECO:0000256" key="2">
    <source>
        <dbReference type="ARBA" id="ARBA00023235"/>
    </source>
</evidence>
<dbReference type="GO" id="GO:0005737">
    <property type="term" value="C:cytoplasm"/>
    <property type="evidence" value="ECO:0007669"/>
    <property type="project" value="TreeGrafter"/>
</dbReference>
<dbReference type="SUPFAM" id="SSF52540">
    <property type="entry name" value="P-loop containing nucleoside triphosphate hydrolases"/>
    <property type="match status" value="1"/>
</dbReference>
<evidence type="ECO:0000313" key="7">
    <source>
        <dbReference type="Proteomes" id="UP001479290"/>
    </source>
</evidence>
<organism evidence="6 7">
    <name type="scientific">Culter alburnus</name>
    <name type="common">Topmouth culter</name>
    <dbReference type="NCBI Taxonomy" id="194366"/>
    <lineage>
        <taxon>Eukaryota</taxon>
        <taxon>Metazoa</taxon>
        <taxon>Chordata</taxon>
        <taxon>Craniata</taxon>
        <taxon>Vertebrata</taxon>
        <taxon>Euteleostomi</taxon>
        <taxon>Actinopterygii</taxon>
        <taxon>Neopterygii</taxon>
        <taxon>Teleostei</taxon>
        <taxon>Ostariophysi</taxon>
        <taxon>Cypriniformes</taxon>
        <taxon>Xenocyprididae</taxon>
        <taxon>Xenocypridinae</taxon>
        <taxon>Culter</taxon>
    </lineage>
</organism>
<accession>A0AAW2B7Z9</accession>
<evidence type="ECO:0000256" key="4">
    <source>
        <dbReference type="ARBA" id="ARBA00034808"/>
    </source>
</evidence>
<evidence type="ECO:0000313" key="6">
    <source>
        <dbReference type="EMBL" id="KAK9981010.1"/>
    </source>
</evidence>
<dbReference type="PANTHER" id="PTHR13710">
    <property type="entry name" value="DNA HELICASE RECQ FAMILY MEMBER"/>
    <property type="match status" value="1"/>
</dbReference>
<dbReference type="PANTHER" id="PTHR13710:SF157">
    <property type="entry name" value="DNA HELICASE"/>
    <property type="match status" value="1"/>
</dbReference>
<dbReference type="Pfam" id="PF00271">
    <property type="entry name" value="Helicase_C"/>
    <property type="match status" value="1"/>
</dbReference>
<evidence type="ECO:0000256" key="3">
    <source>
        <dbReference type="ARBA" id="ARBA00034617"/>
    </source>
</evidence>
<dbReference type="GO" id="GO:0043138">
    <property type="term" value="F:3'-5' DNA helicase activity"/>
    <property type="evidence" value="ECO:0007669"/>
    <property type="project" value="UniProtKB-EC"/>
</dbReference>
<dbReference type="Proteomes" id="UP001479290">
    <property type="component" value="Unassembled WGS sequence"/>
</dbReference>